<comment type="caution">
    <text evidence="9">The sequence shown here is derived from an EMBL/GenBank/DDBJ whole genome shotgun (WGS) entry which is preliminary data.</text>
</comment>
<evidence type="ECO:0000313" key="10">
    <source>
        <dbReference type="Proteomes" id="UP000009877"/>
    </source>
</evidence>
<gene>
    <name evidence="5" type="primary">recX</name>
    <name evidence="9" type="ORF">C884_02444</name>
</gene>
<evidence type="ECO:0000256" key="5">
    <source>
        <dbReference type="HAMAP-Rule" id="MF_01114"/>
    </source>
</evidence>
<feature type="compositionally biased region" description="Basic residues" evidence="6">
    <location>
        <begin position="31"/>
        <end position="44"/>
    </location>
</feature>
<evidence type="ECO:0000313" key="9">
    <source>
        <dbReference type="EMBL" id="EME36837.1"/>
    </source>
</evidence>
<evidence type="ECO:0000259" key="8">
    <source>
        <dbReference type="Pfam" id="PF21982"/>
    </source>
</evidence>
<comment type="subcellular location">
    <subcellularLocation>
        <location evidence="1 5">Cytoplasm</location>
    </subcellularLocation>
</comment>
<dbReference type="RefSeq" id="WP_006214504.1">
    <property type="nucleotide sequence ID" value="NZ_ANHZ02000008.1"/>
</dbReference>
<dbReference type="InterPro" id="IPR053926">
    <property type="entry name" value="RecX_HTH_1st"/>
</dbReference>
<dbReference type="EMBL" id="ANHZ02000008">
    <property type="protein sequence ID" value="EME36837.1"/>
    <property type="molecule type" value="Genomic_DNA"/>
</dbReference>
<dbReference type="PANTHER" id="PTHR33602">
    <property type="entry name" value="REGULATORY PROTEIN RECX FAMILY PROTEIN"/>
    <property type="match status" value="1"/>
</dbReference>
<dbReference type="HAMAP" id="MF_01114">
    <property type="entry name" value="RecX"/>
    <property type="match status" value="1"/>
</dbReference>
<keyword evidence="4 5" id="KW-0963">Cytoplasm</keyword>
<evidence type="ECO:0000256" key="1">
    <source>
        <dbReference type="ARBA" id="ARBA00004496"/>
    </source>
</evidence>
<dbReference type="InterPro" id="IPR003783">
    <property type="entry name" value="Regulatory_RecX"/>
</dbReference>
<comment type="similarity">
    <text evidence="2 5">Belongs to the RecX family.</text>
</comment>
<organism evidence="9 10">
    <name type="scientific">Kocuria palustris PEL</name>
    <dbReference type="NCBI Taxonomy" id="1236550"/>
    <lineage>
        <taxon>Bacteria</taxon>
        <taxon>Bacillati</taxon>
        <taxon>Actinomycetota</taxon>
        <taxon>Actinomycetes</taxon>
        <taxon>Micrococcales</taxon>
        <taxon>Micrococcaceae</taxon>
        <taxon>Kocuria</taxon>
    </lineage>
</organism>
<protein>
    <recommendedName>
        <fullName evidence="3 5">Regulatory protein RecX</fullName>
    </recommendedName>
</protein>
<evidence type="ECO:0000256" key="2">
    <source>
        <dbReference type="ARBA" id="ARBA00009695"/>
    </source>
</evidence>
<keyword evidence="10" id="KW-1185">Reference proteome</keyword>
<dbReference type="InterPro" id="IPR053924">
    <property type="entry name" value="RecX_HTH_2nd"/>
</dbReference>
<comment type="function">
    <text evidence="5">Modulates RecA activity.</text>
</comment>
<dbReference type="AlphaFoldDB" id="M2WE88"/>
<name>M2WE88_9MICC</name>
<reference evidence="9 10" key="1">
    <citation type="journal article" date="2014" name="Genome Announc.">
        <title>Draft Genome Sequence of Kocuria palustris PEL.</title>
        <authorList>
            <person name="Sharma G."/>
            <person name="Khatri I."/>
            <person name="Subramanian S."/>
        </authorList>
    </citation>
    <scope>NUCLEOTIDE SEQUENCE [LARGE SCALE GENOMIC DNA]</scope>
    <source>
        <strain evidence="9 10">PEL</strain>
    </source>
</reference>
<dbReference type="STRING" id="71999.KPaMU14_08015"/>
<evidence type="ECO:0000256" key="4">
    <source>
        <dbReference type="ARBA" id="ARBA00022490"/>
    </source>
</evidence>
<dbReference type="Pfam" id="PF21982">
    <property type="entry name" value="RecX_HTH1"/>
    <property type="match status" value="1"/>
</dbReference>
<dbReference type="GO" id="GO:0006282">
    <property type="term" value="P:regulation of DNA repair"/>
    <property type="evidence" value="ECO:0007669"/>
    <property type="project" value="UniProtKB-UniRule"/>
</dbReference>
<sequence>MDPDDLPVQDSDQLPQDTLADELGESDYDRRRLRAQQRARRMGRAVRSDRDMPSDPTEAAEQQEQLHETARAIVLRQLTASAKSRQQLEDKLADKDIPESVARAVLDRFEQVELVDDQAFAQSYVRQRAETRKLARPALRMELQRKGVDRDLVEQALAQRTDDDERADAVELARRKLPSGPALQAQLADREAKQKLIRRMVSALARKGYAPGLAFEVVRGVLDDHGTGDDGLLEEPESL</sequence>
<evidence type="ECO:0000256" key="3">
    <source>
        <dbReference type="ARBA" id="ARBA00018111"/>
    </source>
</evidence>
<dbReference type="GO" id="GO:0005737">
    <property type="term" value="C:cytoplasm"/>
    <property type="evidence" value="ECO:0007669"/>
    <property type="project" value="UniProtKB-SubCell"/>
</dbReference>
<dbReference type="Proteomes" id="UP000009877">
    <property type="component" value="Unassembled WGS sequence"/>
</dbReference>
<feature type="domain" description="RecX second three-helical" evidence="7">
    <location>
        <begin position="116"/>
        <end position="157"/>
    </location>
</feature>
<feature type="domain" description="RecX first three-helical" evidence="8">
    <location>
        <begin position="70"/>
        <end position="108"/>
    </location>
</feature>
<feature type="region of interest" description="Disordered" evidence="6">
    <location>
        <begin position="1"/>
        <end position="68"/>
    </location>
</feature>
<evidence type="ECO:0000256" key="6">
    <source>
        <dbReference type="SAM" id="MobiDB-lite"/>
    </source>
</evidence>
<dbReference type="Gene3D" id="1.10.10.10">
    <property type="entry name" value="Winged helix-like DNA-binding domain superfamily/Winged helix DNA-binding domain"/>
    <property type="match status" value="1"/>
</dbReference>
<proteinExistence type="inferred from homology"/>
<accession>M2WE88</accession>
<dbReference type="PANTHER" id="PTHR33602:SF1">
    <property type="entry name" value="REGULATORY PROTEIN RECX FAMILY PROTEIN"/>
    <property type="match status" value="1"/>
</dbReference>
<dbReference type="Pfam" id="PF02631">
    <property type="entry name" value="RecX_HTH2"/>
    <property type="match status" value="1"/>
</dbReference>
<evidence type="ECO:0000259" key="7">
    <source>
        <dbReference type="Pfam" id="PF02631"/>
    </source>
</evidence>
<dbReference type="InterPro" id="IPR036388">
    <property type="entry name" value="WH-like_DNA-bd_sf"/>
</dbReference>